<feature type="non-terminal residue" evidence="1">
    <location>
        <position position="1"/>
    </location>
</feature>
<name>A0AAV6NMB0_9ROSI</name>
<keyword evidence="2" id="KW-1185">Reference proteome</keyword>
<sequence length="185" mass="20613">MTIVGCIELSRVLVEKNRSVKEMIIRKVMADLPILMRIVFAASPTIETLNISWNSSSKLARLIGGEGNYVVQHVIEASIEGATKCIVRRLAGRFSRLAKSKIGSNVVESIAQDPHGNYVPQTALEQALPGGLEMFIRTWSNVSMFILQFLKPTYLEEQLCRKSVNLITGTHSWTNSTGRSDNFFL</sequence>
<evidence type="ECO:0000313" key="1">
    <source>
        <dbReference type="EMBL" id="KAG6600298.1"/>
    </source>
</evidence>
<protein>
    <submittedName>
        <fullName evidence="1">Uncharacterized protein</fullName>
    </submittedName>
</protein>
<gene>
    <name evidence="1" type="ORF">SDJN03_05531</name>
</gene>
<dbReference type="GO" id="GO:0010608">
    <property type="term" value="P:post-transcriptional regulation of gene expression"/>
    <property type="evidence" value="ECO:0007669"/>
    <property type="project" value="TreeGrafter"/>
</dbReference>
<dbReference type="PANTHER" id="PTHR12537:SF129">
    <property type="entry name" value="PUMILIO HOMOLOG 15-LIKE"/>
    <property type="match status" value="1"/>
</dbReference>
<proteinExistence type="predicted"/>
<dbReference type="Proteomes" id="UP000685013">
    <property type="component" value="Chromosome 4"/>
</dbReference>
<organism evidence="1 2">
    <name type="scientific">Cucurbita argyrosperma subsp. sororia</name>
    <dbReference type="NCBI Taxonomy" id="37648"/>
    <lineage>
        <taxon>Eukaryota</taxon>
        <taxon>Viridiplantae</taxon>
        <taxon>Streptophyta</taxon>
        <taxon>Embryophyta</taxon>
        <taxon>Tracheophyta</taxon>
        <taxon>Spermatophyta</taxon>
        <taxon>Magnoliopsida</taxon>
        <taxon>eudicotyledons</taxon>
        <taxon>Gunneridae</taxon>
        <taxon>Pentapetalae</taxon>
        <taxon>rosids</taxon>
        <taxon>fabids</taxon>
        <taxon>Cucurbitales</taxon>
        <taxon>Cucurbitaceae</taxon>
        <taxon>Cucurbiteae</taxon>
        <taxon>Cucurbita</taxon>
    </lineage>
</organism>
<comment type="caution">
    <text evidence="1">The sequence shown here is derived from an EMBL/GenBank/DDBJ whole genome shotgun (WGS) entry which is preliminary data.</text>
</comment>
<dbReference type="PANTHER" id="PTHR12537">
    <property type="entry name" value="RNA BINDING PROTEIN PUMILIO-RELATED"/>
    <property type="match status" value="1"/>
</dbReference>
<dbReference type="GO" id="GO:0003729">
    <property type="term" value="F:mRNA binding"/>
    <property type="evidence" value="ECO:0007669"/>
    <property type="project" value="TreeGrafter"/>
</dbReference>
<reference evidence="1 2" key="1">
    <citation type="journal article" date="2021" name="Hortic Res">
        <title>The domestication of Cucurbita argyrosperma as revealed by the genome of its wild relative.</title>
        <authorList>
            <person name="Barrera-Redondo J."/>
            <person name="Sanchez-de la Vega G."/>
            <person name="Aguirre-Liguori J.A."/>
            <person name="Castellanos-Morales G."/>
            <person name="Gutierrez-Guerrero Y.T."/>
            <person name="Aguirre-Dugua X."/>
            <person name="Aguirre-Planter E."/>
            <person name="Tenaillon M.I."/>
            <person name="Lira-Saade R."/>
            <person name="Eguiarte L.E."/>
        </authorList>
    </citation>
    <scope>NUCLEOTIDE SEQUENCE [LARGE SCALE GENOMIC DNA]</scope>
    <source>
        <strain evidence="1">JBR-2021</strain>
    </source>
</reference>
<accession>A0AAV6NMB0</accession>
<dbReference type="EMBL" id="JAGKQH010000004">
    <property type="protein sequence ID" value="KAG6600298.1"/>
    <property type="molecule type" value="Genomic_DNA"/>
</dbReference>
<dbReference type="AlphaFoldDB" id="A0AAV6NMB0"/>
<dbReference type="GO" id="GO:0005737">
    <property type="term" value="C:cytoplasm"/>
    <property type="evidence" value="ECO:0007669"/>
    <property type="project" value="TreeGrafter"/>
</dbReference>
<evidence type="ECO:0000313" key="2">
    <source>
        <dbReference type="Proteomes" id="UP000685013"/>
    </source>
</evidence>